<proteinExistence type="predicted"/>
<keyword evidence="1" id="KW-1185">Reference proteome</keyword>
<dbReference type="WBParaSite" id="PDA_v2.g20800.t1">
    <property type="protein sequence ID" value="PDA_v2.g20800.t1"/>
    <property type="gene ID" value="PDA_v2.g20800"/>
</dbReference>
<sequence length="125" mass="14161">MDLSDGRKYIGCSVYEAGGLGNQLWRFASMYGIGKNTNRIPYFESDRFKPVEGTDLTFMNLTEISAIFPAASEMFKIMNTKSQKAVITDFANDNCKYDKNKVDCCKYENPKKFVGTKTFSLKSNN</sequence>
<name>A0A914PRN8_9BILA</name>
<reference evidence="2" key="1">
    <citation type="submission" date="2022-11" db="UniProtKB">
        <authorList>
            <consortium name="WormBaseParasite"/>
        </authorList>
    </citation>
    <scope>IDENTIFICATION</scope>
</reference>
<protein>
    <submittedName>
        <fullName evidence="2">Uncharacterized protein</fullName>
    </submittedName>
</protein>
<organism evidence="1 2">
    <name type="scientific">Panagrolaimus davidi</name>
    <dbReference type="NCBI Taxonomy" id="227884"/>
    <lineage>
        <taxon>Eukaryota</taxon>
        <taxon>Metazoa</taxon>
        <taxon>Ecdysozoa</taxon>
        <taxon>Nematoda</taxon>
        <taxon>Chromadorea</taxon>
        <taxon>Rhabditida</taxon>
        <taxon>Tylenchina</taxon>
        <taxon>Panagrolaimomorpha</taxon>
        <taxon>Panagrolaimoidea</taxon>
        <taxon>Panagrolaimidae</taxon>
        <taxon>Panagrolaimus</taxon>
    </lineage>
</organism>
<dbReference type="Proteomes" id="UP000887578">
    <property type="component" value="Unplaced"/>
</dbReference>
<accession>A0A914PRN8</accession>
<dbReference type="AlphaFoldDB" id="A0A914PRN8"/>
<evidence type="ECO:0000313" key="2">
    <source>
        <dbReference type="WBParaSite" id="PDA_v2.g20800.t1"/>
    </source>
</evidence>
<evidence type="ECO:0000313" key="1">
    <source>
        <dbReference type="Proteomes" id="UP000887578"/>
    </source>
</evidence>